<evidence type="ECO:0000313" key="1">
    <source>
        <dbReference type="EMBL" id="KAA6378399.1"/>
    </source>
</evidence>
<evidence type="ECO:0000313" key="2">
    <source>
        <dbReference type="Proteomes" id="UP000324800"/>
    </source>
</evidence>
<dbReference type="Proteomes" id="UP000324800">
    <property type="component" value="Unassembled WGS sequence"/>
</dbReference>
<accession>A0A5J4V6K1</accession>
<proteinExistence type="predicted"/>
<reference evidence="1 2" key="1">
    <citation type="submission" date="2019-03" db="EMBL/GenBank/DDBJ databases">
        <title>Single cell metagenomics reveals metabolic interactions within the superorganism composed of flagellate Streblomastix strix and complex community of Bacteroidetes bacteria on its surface.</title>
        <authorList>
            <person name="Treitli S.C."/>
            <person name="Kolisko M."/>
            <person name="Husnik F."/>
            <person name="Keeling P."/>
            <person name="Hampl V."/>
        </authorList>
    </citation>
    <scope>NUCLEOTIDE SEQUENCE [LARGE SCALE GENOMIC DNA]</scope>
    <source>
        <strain evidence="1">ST1C</strain>
    </source>
</reference>
<dbReference type="AlphaFoldDB" id="A0A5J4V6K1"/>
<comment type="caution">
    <text evidence="1">The sequence shown here is derived from an EMBL/GenBank/DDBJ whole genome shotgun (WGS) entry which is preliminary data.</text>
</comment>
<gene>
    <name evidence="1" type="ORF">EZS28_026073</name>
</gene>
<feature type="non-terminal residue" evidence="1">
    <location>
        <position position="1"/>
    </location>
</feature>
<sequence>GTLWINGHWNDATDERDKFERGMRIAMEVNMNVNPRTLRFFVEGRQIARYVTNIPPRIRFFATLVMEYDSFCVQSLHRLNQPIGKLREGDIELRQNDDMYDYSTGMDER</sequence>
<organism evidence="1 2">
    <name type="scientific">Streblomastix strix</name>
    <dbReference type="NCBI Taxonomy" id="222440"/>
    <lineage>
        <taxon>Eukaryota</taxon>
        <taxon>Metamonada</taxon>
        <taxon>Preaxostyla</taxon>
        <taxon>Oxymonadida</taxon>
        <taxon>Streblomastigidae</taxon>
        <taxon>Streblomastix</taxon>
    </lineage>
</organism>
<dbReference type="EMBL" id="SNRW01009167">
    <property type="protein sequence ID" value="KAA6378399.1"/>
    <property type="molecule type" value="Genomic_DNA"/>
</dbReference>
<name>A0A5J4V6K1_9EUKA</name>
<protein>
    <submittedName>
        <fullName evidence="1">Uncharacterized protein</fullName>
    </submittedName>
</protein>